<sequence length="518" mass="58118">MRATVTAHKDYTISKIDDRVYGAFLEHLGRAIYTGIYEPGHATADKNGMRGDVAQLVRELKVPMVRYPGGNFVSAYNWEDGVGPREQRPTRLDLAWHTSDSNAVGVHEFADWCELVDTEMMLAINLGSRGLDDARNFLEYVNGPTGSYWGDLRKKNGRADPFNVKLWCLGNEMDGPWQVGHKTAHEYGRLANEVAKTMRAFDKKLELIVCGSSNADMPTYPDWEREVLEHTYDNVDHISLHMYFANRDNERALAEGGTPEVLAKNTANYLALNEKLDRYIATVASTINFVKSKKRSKHDVYISFDEWNVWYHSNKQDRKILDGNDGWPHAPRLLEDIYNFEDVLQVGLILNTFIRRSDVVKLACIAQLVNVIAPIMTDPKGQAWRQTIYYPYYFASVFGRGTALQLDVNSPGYDAVHGDNIGYVDVSGVHNEEDGTISFFAVNRHATEAIDVDLSLQGFGAATVIDHQVMTHANLRAVNTATEQTNVAPAKGTGAKVDGKTLSVKLAPYSYQMIRVKV</sequence>
<evidence type="ECO:0000256" key="1">
    <source>
        <dbReference type="ARBA" id="ARBA00001462"/>
    </source>
</evidence>
<dbReference type="Gene3D" id="3.20.20.80">
    <property type="entry name" value="Glycosidases"/>
    <property type="match status" value="1"/>
</dbReference>
<name>A0A1E5XKR7_9HYPH</name>
<dbReference type="InterPro" id="IPR055235">
    <property type="entry name" value="ASD1_cat"/>
</dbReference>
<comment type="similarity">
    <text evidence="2">Belongs to the glycosyl hydrolase 51 family.</text>
</comment>
<keyword evidence="6" id="KW-0119">Carbohydrate metabolism</keyword>
<dbReference type="SUPFAM" id="SSF51445">
    <property type="entry name" value="(Trans)glycosidases"/>
    <property type="match status" value="1"/>
</dbReference>
<evidence type="ECO:0000256" key="2">
    <source>
        <dbReference type="ARBA" id="ARBA00007186"/>
    </source>
</evidence>
<dbReference type="EC" id="3.2.1.55" evidence="4"/>
<evidence type="ECO:0000256" key="3">
    <source>
        <dbReference type="ARBA" id="ARBA00011165"/>
    </source>
</evidence>
<accession>A0A1E5XKR7</accession>
<dbReference type="AlphaFoldDB" id="A0A1E5XKR7"/>
<evidence type="ECO:0000313" key="10">
    <source>
        <dbReference type="Proteomes" id="UP000095463"/>
    </source>
</evidence>
<dbReference type="Pfam" id="PF22848">
    <property type="entry name" value="ASD1_dom"/>
    <property type="match status" value="1"/>
</dbReference>
<dbReference type="Pfam" id="PF06964">
    <property type="entry name" value="Alpha-L-AF_C"/>
    <property type="match status" value="1"/>
</dbReference>
<dbReference type="InterPro" id="IPR017853">
    <property type="entry name" value="GH"/>
</dbReference>
<dbReference type="RefSeq" id="WP_069911526.1">
    <property type="nucleotide sequence ID" value="NZ_LAJE02000312.1"/>
</dbReference>
<dbReference type="Gene3D" id="2.60.40.1180">
    <property type="entry name" value="Golgi alpha-mannosidase II"/>
    <property type="match status" value="1"/>
</dbReference>
<gene>
    <name evidence="9" type="ORF">VW23_002335</name>
</gene>
<dbReference type="InterPro" id="IPR013780">
    <property type="entry name" value="Glyco_hydro_b"/>
</dbReference>
<dbReference type="GO" id="GO:0000272">
    <property type="term" value="P:polysaccharide catabolic process"/>
    <property type="evidence" value="ECO:0007669"/>
    <property type="project" value="TreeGrafter"/>
</dbReference>
<dbReference type="Proteomes" id="UP000095463">
    <property type="component" value="Unassembled WGS sequence"/>
</dbReference>
<dbReference type="GO" id="GO:0046373">
    <property type="term" value="P:L-arabinose metabolic process"/>
    <property type="evidence" value="ECO:0007669"/>
    <property type="project" value="InterPro"/>
</dbReference>
<evidence type="ECO:0000256" key="6">
    <source>
        <dbReference type="ARBA" id="ARBA00023277"/>
    </source>
</evidence>
<proteinExistence type="inferred from homology"/>
<dbReference type="InterPro" id="IPR010720">
    <property type="entry name" value="Alpha-L-AF_C"/>
</dbReference>
<keyword evidence="10" id="KW-1185">Reference proteome</keyword>
<comment type="catalytic activity">
    <reaction evidence="1">
        <text>Hydrolysis of terminal non-reducing alpha-L-arabinofuranoside residues in alpha-L-arabinosides.</text>
        <dbReference type="EC" id="3.2.1.55"/>
    </reaction>
</comment>
<evidence type="ECO:0000259" key="8">
    <source>
        <dbReference type="SMART" id="SM00813"/>
    </source>
</evidence>
<dbReference type="OrthoDB" id="9758333at2"/>
<protein>
    <recommendedName>
        <fullName evidence="4">non-reducing end alpha-L-arabinofuranosidase</fullName>
        <ecNumber evidence="4">3.2.1.55</ecNumber>
    </recommendedName>
</protein>
<evidence type="ECO:0000313" key="9">
    <source>
        <dbReference type="EMBL" id="OEO29196.1"/>
    </source>
</evidence>
<keyword evidence="7" id="KW-0326">Glycosidase</keyword>
<dbReference type="PANTHER" id="PTHR43576">
    <property type="entry name" value="ALPHA-L-ARABINOFURANOSIDASE C-RELATED"/>
    <property type="match status" value="1"/>
</dbReference>
<reference evidence="9 10" key="1">
    <citation type="journal article" date="2015" name="Genome Announc.">
        <title>Genome Assemblies of Three Soil-Associated Devosia species: D. insulae, D. limi, and D. soli.</title>
        <authorList>
            <person name="Hassan Y.I."/>
            <person name="Lepp D."/>
            <person name="Zhou T."/>
        </authorList>
    </citation>
    <scope>NUCLEOTIDE SEQUENCE [LARGE SCALE GENOMIC DNA]</scope>
    <source>
        <strain evidence="9 10">DS-56</strain>
    </source>
</reference>
<evidence type="ECO:0000256" key="7">
    <source>
        <dbReference type="ARBA" id="ARBA00023295"/>
    </source>
</evidence>
<dbReference type="SMART" id="SM00813">
    <property type="entry name" value="Alpha-L-AF_C"/>
    <property type="match status" value="1"/>
</dbReference>
<keyword evidence="5" id="KW-0378">Hydrolase</keyword>
<dbReference type="EMBL" id="LAJE02000312">
    <property type="protein sequence ID" value="OEO29196.1"/>
    <property type="molecule type" value="Genomic_DNA"/>
</dbReference>
<comment type="subunit">
    <text evidence="3">Homohexamer; trimer of dimers.</text>
</comment>
<dbReference type="GO" id="GO:0046556">
    <property type="term" value="F:alpha-L-arabinofuranosidase activity"/>
    <property type="evidence" value="ECO:0007669"/>
    <property type="project" value="UniProtKB-EC"/>
</dbReference>
<evidence type="ECO:0000256" key="5">
    <source>
        <dbReference type="ARBA" id="ARBA00022801"/>
    </source>
</evidence>
<organism evidence="9 10">
    <name type="scientific">Devosia insulae DS-56</name>
    <dbReference type="NCBI Taxonomy" id="1116389"/>
    <lineage>
        <taxon>Bacteria</taxon>
        <taxon>Pseudomonadati</taxon>
        <taxon>Pseudomonadota</taxon>
        <taxon>Alphaproteobacteria</taxon>
        <taxon>Hyphomicrobiales</taxon>
        <taxon>Devosiaceae</taxon>
        <taxon>Devosia</taxon>
    </lineage>
</organism>
<comment type="caution">
    <text evidence="9">The sequence shown here is derived from an EMBL/GenBank/DDBJ whole genome shotgun (WGS) entry which is preliminary data.</text>
</comment>
<dbReference type="PANTHER" id="PTHR43576:SF3">
    <property type="entry name" value="ALPHA-L-ARABINOFURANOSIDASE C"/>
    <property type="match status" value="1"/>
</dbReference>
<dbReference type="SUPFAM" id="SSF51011">
    <property type="entry name" value="Glycosyl hydrolase domain"/>
    <property type="match status" value="1"/>
</dbReference>
<evidence type="ECO:0000256" key="4">
    <source>
        <dbReference type="ARBA" id="ARBA00012670"/>
    </source>
</evidence>
<feature type="domain" description="Alpha-L-arabinofuranosidase C-terminal" evidence="8">
    <location>
        <begin position="305"/>
        <end position="510"/>
    </location>
</feature>